<accession>A0A365MTK0</accession>
<evidence type="ECO:0000313" key="3">
    <source>
        <dbReference type="EMBL" id="RBA11881.1"/>
    </source>
</evidence>
<comment type="similarity">
    <text evidence="1">Belongs to the helicase family. RecQ subfamily.</text>
</comment>
<name>A0A365MTK0_GIBIN</name>
<dbReference type="PANTHER" id="PTHR13710">
    <property type="entry name" value="DNA HELICASE RECQ FAMILY MEMBER"/>
    <property type="match status" value="1"/>
</dbReference>
<dbReference type="SUPFAM" id="SSF52540">
    <property type="entry name" value="P-loop containing nucleoside triphosphate hydrolases"/>
    <property type="match status" value="1"/>
</dbReference>
<dbReference type="GO" id="GO:0043138">
    <property type="term" value="F:3'-5' DNA helicase activity"/>
    <property type="evidence" value="ECO:0007669"/>
    <property type="project" value="TreeGrafter"/>
</dbReference>
<dbReference type="Proteomes" id="UP000251714">
    <property type="component" value="Unassembled WGS sequence"/>
</dbReference>
<dbReference type="AlphaFoldDB" id="A0A365MTK0"/>
<protein>
    <recommendedName>
        <fullName evidence="5">Helicase ATP-binding domain-containing protein</fullName>
    </recommendedName>
</protein>
<evidence type="ECO:0000256" key="1">
    <source>
        <dbReference type="ARBA" id="ARBA00005446"/>
    </source>
</evidence>
<evidence type="ECO:0008006" key="5">
    <source>
        <dbReference type="Google" id="ProtNLM"/>
    </source>
</evidence>
<feature type="region of interest" description="Disordered" evidence="2">
    <location>
        <begin position="31"/>
        <end position="85"/>
    </location>
</feature>
<dbReference type="Gene3D" id="3.40.50.300">
    <property type="entry name" value="P-loop containing nucleotide triphosphate hydrolases"/>
    <property type="match status" value="1"/>
</dbReference>
<dbReference type="PANTHER" id="PTHR13710:SF154">
    <property type="entry name" value="RECQ HELICASE, PUTATIVE (AFU_ORTHOLOGUE AFUA_6G14720)-RELATED"/>
    <property type="match status" value="1"/>
</dbReference>
<dbReference type="GO" id="GO:0005737">
    <property type="term" value="C:cytoplasm"/>
    <property type="evidence" value="ECO:0007669"/>
    <property type="project" value="TreeGrafter"/>
</dbReference>
<reference evidence="3 4" key="1">
    <citation type="submission" date="2017-12" db="EMBL/GenBank/DDBJ databases">
        <title>Genome sequence of the mycotoxigenic crop pathogen Fusarium proliferatum, strain ITEM 2341 from Date Palm.</title>
        <authorList>
            <person name="Almiman B.F."/>
            <person name="Shittu T.A."/>
            <person name="Muthumeenakshi S."/>
            <person name="Baroncelli R."/>
            <person name="Sreenivasaprasada S."/>
        </authorList>
    </citation>
    <scope>NUCLEOTIDE SEQUENCE [LARGE SCALE GENOMIC DNA]</scope>
    <source>
        <strain evidence="3 4">ITEM 2341</strain>
    </source>
</reference>
<comment type="caution">
    <text evidence="3">The sequence shown here is derived from an EMBL/GenBank/DDBJ whole genome shotgun (WGS) entry which is preliminary data.</text>
</comment>
<evidence type="ECO:0000313" key="4">
    <source>
        <dbReference type="Proteomes" id="UP000251714"/>
    </source>
</evidence>
<dbReference type="InterPro" id="IPR027417">
    <property type="entry name" value="P-loop_NTPase"/>
</dbReference>
<organism evidence="3 4">
    <name type="scientific">Gibberella intermedia</name>
    <name type="common">Bulb rot disease fungus</name>
    <name type="synonym">Fusarium proliferatum</name>
    <dbReference type="NCBI Taxonomy" id="948311"/>
    <lineage>
        <taxon>Eukaryota</taxon>
        <taxon>Fungi</taxon>
        <taxon>Dikarya</taxon>
        <taxon>Ascomycota</taxon>
        <taxon>Pezizomycotina</taxon>
        <taxon>Sordariomycetes</taxon>
        <taxon>Hypocreomycetidae</taxon>
        <taxon>Hypocreales</taxon>
        <taxon>Nectriaceae</taxon>
        <taxon>Fusarium</taxon>
        <taxon>Fusarium fujikuroi species complex</taxon>
    </lineage>
</organism>
<dbReference type="EMBL" id="PKMI01000039">
    <property type="protein sequence ID" value="RBA11881.1"/>
    <property type="molecule type" value="Genomic_DNA"/>
</dbReference>
<feature type="compositionally biased region" description="Polar residues" evidence="2">
    <location>
        <begin position="38"/>
        <end position="68"/>
    </location>
</feature>
<dbReference type="GO" id="GO:0000724">
    <property type="term" value="P:double-strand break repair via homologous recombination"/>
    <property type="evidence" value="ECO:0007669"/>
    <property type="project" value="TreeGrafter"/>
</dbReference>
<feature type="compositionally biased region" description="Polar residues" evidence="2">
    <location>
        <begin position="75"/>
        <end position="85"/>
    </location>
</feature>
<dbReference type="GO" id="GO:0005694">
    <property type="term" value="C:chromosome"/>
    <property type="evidence" value="ECO:0007669"/>
    <property type="project" value="TreeGrafter"/>
</dbReference>
<dbReference type="GO" id="GO:0009378">
    <property type="term" value="F:four-way junction helicase activity"/>
    <property type="evidence" value="ECO:0007669"/>
    <property type="project" value="TreeGrafter"/>
</dbReference>
<sequence>MKFRFVNEGDPATLHQRRLQAQRTQRCRQRQKARQHVETTNHQADGSQTVDSATENVQTRPGNRSLTDTGEFEPNTISSGEPSIISSQEDYDLSTIDTGLDFYDGELVDAPSTEERQDRTEPMVEVSKKPTLRHINGARASVTSTLLQSQAQLDRIVIDECHTILEGNLAFRPKLREIGRLAQRGIQMVYIIATLPIAEEAEFFSLIYSTPKSATFFRFPTTRPNIRYGVSSFDIQGVDDIAAVAVAAVRESIGQILARYASTAKVIVYCQTKEATQALAEALGCEAYYSDLSRISL</sequence>
<gene>
    <name evidence="3" type="ORF">FPRO05_03331</name>
</gene>
<proteinExistence type="inferred from homology"/>
<evidence type="ECO:0000256" key="2">
    <source>
        <dbReference type="SAM" id="MobiDB-lite"/>
    </source>
</evidence>